<dbReference type="SUPFAM" id="SSF51735">
    <property type="entry name" value="NAD(P)-binding Rossmann-fold domains"/>
    <property type="match status" value="1"/>
</dbReference>
<proteinExistence type="predicted"/>
<evidence type="ECO:0000313" key="2">
    <source>
        <dbReference type="Proteomes" id="UP000242637"/>
    </source>
</evidence>
<accession>A0A239VLD8</accession>
<dbReference type="KEGG" id="dco:SAMEA4475696_1626"/>
<dbReference type="Gene3D" id="3.40.50.720">
    <property type="entry name" value="NAD(P)-binding Rossmann-like Domain"/>
    <property type="match status" value="1"/>
</dbReference>
<gene>
    <name evidence="1" type="ORF">SAMEA4475696_01626</name>
</gene>
<keyword evidence="2" id="KW-1185">Reference proteome</keyword>
<dbReference type="GeneID" id="63459828"/>
<sequence length="759" mass="81704">MRNSRRNSTTAKRTIRHLKEVVRFGAPSPNLDGRTIAILGIGDATASAIISALHAEGAKTVRIQGNIPTEIHSDRDEAAAALRDALAPHGTTVDGIIDLGLGILTLPKIRDSWIAQYRQTIMALEIVGPEWARSGDANRHFYIALTRTGGELATPAAPENPHAGLWAGLAKALPLHYECVNTRVVDFPTYIDTQTLAYGLIRELYRWGSFEIGLLDGVRYRPVSVVEPTPAPILTLTDHDTALVTGSHIPVVCALARRLIDTGTRVVAAVAPSAPRSQRSYLLRSGIEPRTCDITQQNEVNALIAELGPHLSAVIHAEGADLTVEESNDPLDSANKLLERRIKGFLHLLDAVKNNADPAVISVLTSTTRPALAGTHNIHAGAIAELLSYVARWATQEIPPRTAVQTLTAGITDKSETAVYAHAWANEILATSEGAVDLGDRIEVTAGPMLARGYLAHSDVPGTRETRTALARIGRPEHYISDKSIAIRVDLAPAGDNANLDVRLEGNPCVPISVLVDQMVATAAWLTNDIRQRVIEIRHLTVNLRGLAEATMHLVRVAANLTHAPNNAMHARHIEVTASCMGRQVAHAVITFAGSYPSRPHTHSIESTENIAYPHPIGPHEAPVTMVWTGLAFDRVGERDENSGNTRYTVRPDRLTDQFSPGFVPAPRIGYNLIENLAARSYPNSPATAFTIDRLIIHAPSVTRGKLFLEPATTEGGTQTAWKASTTGGDVILEARGVAYNSGPACSAPACSAEEIHIQ</sequence>
<organism evidence="1 2">
    <name type="scientific">Dermatophilus congolensis</name>
    <dbReference type="NCBI Taxonomy" id="1863"/>
    <lineage>
        <taxon>Bacteria</taxon>
        <taxon>Bacillati</taxon>
        <taxon>Actinomycetota</taxon>
        <taxon>Actinomycetes</taxon>
        <taxon>Micrococcales</taxon>
        <taxon>Dermatophilaceae</taxon>
        <taxon>Dermatophilus</taxon>
    </lineage>
</organism>
<name>A0A239VLD8_9MICO</name>
<dbReference type="OrthoDB" id="9778690at2"/>
<evidence type="ECO:0000313" key="1">
    <source>
        <dbReference type="EMBL" id="SNV22706.1"/>
    </source>
</evidence>
<dbReference type="RefSeq" id="WP_028327788.1">
    <property type="nucleotide sequence ID" value="NZ_LT906453.1"/>
</dbReference>
<dbReference type="Proteomes" id="UP000242637">
    <property type="component" value="Chromosome 1"/>
</dbReference>
<reference evidence="1 2" key="1">
    <citation type="submission" date="2017-06" db="EMBL/GenBank/DDBJ databases">
        <authorList>
            <consortium name="Pathogen Informatics"/>
        </authorList>
    </citation>
    <scope>NUCLEOTIDE SEQUENCE [LARGE SCALE GENOMIC DNA]</scope>
    <source>
        <strain evidence="1 2">NCTC13039</strain>
    </source>
</reference>
<dbReference type="InterPro" id="IPR036291">
    <property type="entry name" value="NAD(P)-bd_dom_sf"/>
</dbReference>
<protein>
    <submittedName>
        <fullName evidence="1">Short chain dehydrogenase</fullName>
    </submittedName>
</protein>
<dbReference type="EMBL" id="LT906453">
    <property type="protein sequence ID" value="SNV22706.1"/>
    <property type="molecule type" value="Genomic_DNA"/>
</dbReference>
<dbReference type="AlphaFoldDB" id="A0A239VLD8"/>